<evidence type="ECO:0000313" key="1">
    <source>
        <dbReference type="EMBL" id="TCT22876.1"/>
    </source>
</evidence>
<reference evidence="1 2" key="1">
    <citation type="submission" date="2019-03" db="EMBL/GenBank/DDBJ databases">
        <title>Genomic Encyclopedia of Type Strains, Phase IV (KMG-IV): sequencing the most valuable type-strain genomes for metagenomic binning, comparative biology and taxonomic classification.</title>
        <authorList>
            <person name="Goeker M."/>
        </authorList>
    </citation>
    <scope>NUCLEOTIDE SEQUENCE [LARGE SCALE GENOMIC DNA]</scope>
    <source>
        <strain evidence="1 2">DSM 13587</strain>
    </source>
</reference>
<evidence type="ECO:0000313" key="2">
    <source>
        <dbReference type="Proteomes" id="UP000295717"/>
    </source>
</evidence>
<sequence>MPASPRLLWHRLFGIALVEQFVGTPWRVELELELALRSQRLDIVLNARPARRPARRRACLTDSTTCAHIICSPTKSVRESLTAWSFPTWPTRCRTSFATRIGCLSKI</sequence>
<dbReference type="EMBL" id="SMAO01000002">
    <property type="protein sequence ID" value="TCT22876.1"/>
    <property type="molecule type" value="Genomic_DNA"/>
</dbReference>
<accession>A0A4R3N4A9</accession>
<dbReference type="Proteomes" id="UP000295717">
    <property type="component" value="Unassembled WGS sequence"/>
</dbReference>
<protein>
    <submittedName>
        <fullName evidence="1">Uncharacterized protein</fullName>
    </submittedName>
</protein>
<keyword evidence="2" id="KW-1185">Reference proteome</keyword>
<proteinExistence type="predicted"/>
<dbReference type="AlphaFoldDB" id="A0A4R3N4A9"/>
<gene>
    <name evidence="1" type="ORF">EDC35_102207</name>
</gene>
<organism evidence="1 2">
    <name type="scientific">Thiobaca trueperi</name>
    <dbReference type="NCBI Taxonomy" id="127458"/>
    <lineage>
        <taxon>Bacteria</taxon>
        <taxon>Pseudomonadati</taxon>
        <taxon>Pseudomonadota</taxon>
        <taxon>Gammaproteobacteria</taxon>
        <taxon>Chromatiales</taxon>
        <taxon>Chromatiaceae</taxon>
        <taxon>Thiobaca</taxon>
    </lineage>
</organism>
<comment type="caution">
    <text evidence="1">The sequence shown here is derived from an EMBL/GenBank/DDBJ whole genome shotgun (WGS) entry which is preliminary data.</text>
</comment>
<name>A0A4R3N4A9_9GAMM</name>